<evidence type="ECO:0000256" key="3">
    <source>
        <dbReference type="ARBA" id="ARBA00022692"/>
    </source>
</evidence>
<evidence type="ECO:0000313" key="7">
    <source>
        <dbReference type="EMBL" id="QNQ89887.1"/>
    </source>
</evidence>
<accession>A0A7H0SMW2</accession>
<dbReference type="PANTHER" id="PTHR23513:SF11">
    <property type="entry name" value="STAPHYLOFERRIN A TRANSPORTER"/>
    <property type="match status" value="1"/>
</dbReference>
<keyword evidence="2" id="KW-1003">Cell membrane</keyword>
<dbReference type="RefSeq" id="WP_187975345.1">
    <property type="nucleotide sequence ID" value="NZ_CP046884.1"/>
</dbReference>
<organism evidence="7 8">
    <name type="scientific">Corynebacterium poyangense</name>
    <dbReference type="NCBI Taxonomy" id="2684405"/>
    <lineage>
        <taxon>Bacteria</taxon>
        <taxon>Bacillati</taxon>
        <taxon>Actinomycetota</taxon>
        <taxon>Actinomycetes</taxon>
        <taxon>Mycobacteriales</taxon>
        <taxon>Corynebacteriaceae</taxon>
        <taxon>Corynebacterium</taxon>
    </lineage>
</organism>
<dbReference type="GO" id="GO:0005886">
    <property type="term" value="C:plasma membrane"/>
    <property type="evidence" value="ECO:0007669"/>
    <property type="project" value="UniProtKB-SubCell"/>
</dbReference>
<evidence type="ECO:0000256" key="4">
    <source>
        <dbReference type="ARBA" id="ARBA00022989"/>
    </source>
</evidence>
<proteinExistence type="predicted"/>
<feature type="transmembrane region" description="Helical" evidence="6">
    <location>
        <begin position="52"/>
        <end position="70"/>
    </location>
</feature>
<protein>
    <recommendedName>
        <fullName evidence="9">MFS transporter</fullName>
    </recommendedName>
</protein>
<evidence type="ECO:0000256" key="5">
    <source>
        <dbReference type="ARBA" id="ARBA00023136"/>
    </source>
</evidence>
<evidence type="ECO:0000256" key="2">
    <source>
        <dbReference type="ARBA" id="ARBA00022475"/>
    </source>
</evidence>
<dbReference type="KEGG" id="cpoy:GP475_03920"/>
<keyword evidence="4 6" id="KW-1133">Transmembrane helix</keyword>
<keyword evidence="5 6" id="KW-0472">Membrane</keyword>
<dbReference type="Proteomes" id="UP000516320">
    <property type="component" value="Chromosome"/>
</dbReference>
<evidence type="ECO:0000313" key="8">
    <source>
        <dbReference type="Proteomes" id="UP000516320"/>
    </source>
</evidence>
<comment type="subcellular location">
    <subcellularLocation>
        <location evidence="1">Cell membrane</location>
        <topology evidence="1">Multi-pass membrane protein</topology>
    </subcellularLocation>
</comment>
<evidence type="ECO:0008006" key="9">
    <source>
        <dbReference type="Google" id="ProtNLM"/>
    </source>
</evidence>
<feature type="transmembrane region" description="Helical" evidence="6">
    <location>
        <begin position="12"/>
        <end position="40"/>
    </location>
</feature>
<keyword evidence="8" id="KW-1185">Reference proteome</keyword>
<feature type="transmembrane region" description="Helical" evidence="6">
    <location>
        <begin position="82"/>
        <end position="106"/>
    </location>
</feature>
<dbReference type="EMBL" id="CP046884">
    <property type="protein sequence ID" value="QNQ89887.1"/>
    <property type="molecule type" value="Genomic_DNA"/>
</dbReference>
<evidence type="ECO:0000256" key="1">
    <source>
        <dbReference type="ARBA" id="ARBA00004651"/>
    </source>
</evidence>
<name>A0A7H0SMW2_9CORY</name>
<keyword evidence="3 6" id="KW-0812">Transmembrane</keyword>
<sequence>MGIQQISVLKHNGFGLLAGSALLSRLGDIVAGLGFIYLAYRLTQSQTAPTGVALAEVVPYLLFGLIGGIISDSLPKLRVMTVANWCRAAVEGTVVIALLLDVFPVWM</sequence>
<evidence type="ECO:0000256" key="6">
    <source>
        <dbReference type="SAM" id="Phobius"/>
    </source>
</evidence>
<dbReference type="PANTHER" id="PTHR23513">
    <property type="entry name" value="INTEGRAL MEMBRANE EFFLUX PROTEIN-RELATED"/>
    <property type="match status" value="1"/>
</dbReference>
<gene>
    <name evidence="7" type="ORF">GP475_03920</name>
</gene>
<reference evidence="7 8" key="1">
    <citation type="submission" date="2019-12" db="EMBL/GenBank/DDBJ databases">
        <title>Corynebacterium sp. nov., isolated from feces of the Anser Albifrons in China.</title>
        <authorList>
            <person name="Liu Q."/>
        </authorList>
    </citation>
    <scope>NUCLEOTIDE SEQUENCE [LARGE SCALE GENOMIC DNA]</scope>
    <source>
        <strain evidence="7 8">4H37-19</strain>
    </source>
</reference>
<dbReference type="AlphaFoldDB" id="A0A7H0SMW2"/>